<name>A0A4Y7NH53_9CRUS</name>
<dbReference type="SMART" id="SM00355">
    <property type="entry name" value="ZnF_C2H2"/>
    <property type="match status" value="5"/>
</dbReference>
<reference evidence="15" key="1">
    <citation type="submission" date="2018-08" db="EMBL/GenBank/DDBJ databases">
        <authorList>
            <person name="Cornetti L."/>
        </authorList>
    </citation>
    <scope>NUCLEOTIDE SEQUENCE</scope>
    <source>
        <strain evidence="15">CH-H-2</strain>
    </source>
</reference>
<protein>
    <recommendedName>
        <fullName evidence="4">RING-type E3 ubiquitin transferase</fullName>
        <ecNumber evidence="4">2.3.2.27</ecNumber>
    </recommendedName>
</protein>
<comment type="pathway">
    <text evidence="3">Protein modification; protein ubiquitination.</text>
</comment>
<dbReference type="GO" id="GO:0061630">
    <property type="term" value="F:ubiquitin protein ligase activity"/>
    <property type="evidence" value="ECO:0007669"/>
    <property type="project" value="UniProtKB-EC"/>
</dbReference>
<dbReference type="Pfam" id="PF23230">
    <property type="entry name" value="zf-C2H2_13"/>
    <property type="match status" value="1"/>
</dbReference>
<dbReference type="PROSITE" id="PS00028">
    <property type="entry name" value="ZINC_FINGER_C2H2_1"/>
    <property type="match status" value="1"/>
</dbReference>
<evidence type="ECO:0000256" key="6">
    <source>
        <dbReference type="ARBA" id="ARBA00022553"/>
    </source>
</evidence>
<dbReference type="InterPro" id="IPR013083">
    <property type="entry name" value="Znf_RING/FYVE/PHD"/>
</dbReference>
<gene>
    <name evidence="15" type="primary">EOG090X01BP</name>
</gene>
<dbReference type="InterPro" id="IPR001841">
    <property type="entry name" value="Znf_RING"/>
</dbReference>
<dbReference type="EMBL" id="LR022614">
    <property type="protein sequence ID" value="SVE92233.1"/>
    <property type="molecule type" value="mRNA"/>
</dbReference>
<dbReference type="Pfam" id="PF23208">
    <property type="entry name" value="zf_C2H2_ZNF598"/>
    <property type="match status" value="1"/>
</dbReference>
<evidence type="ECO:0000313" key="15">
    <source>
        <dbReference type="EMBL" id="SVE92233.1"/>
    </source>
</evidence>
<evidence type="ECO:0000256" key="9">
    <source>
        <dbReference type="ARBA" id="ARBA00022771"/>
    </source>
</evidence>
<dbReference type="Gene3D" id="3.30.40.10">
    <property type="entry name" value="Zinc/RING finger domain, C3HC4 (zinc finger)"/>
    <property type="match status" value="1"/>
</dbReference>
<keyword evidence="8" id="KW-0479">Metal-binding</keyword>
<dbReference type="Pfam" id="PF25447">
    <property type="entry name" value="RING_ZNF598"/>
    <property type="match status" value="1"/>
</dbReference>
<evidence type="ECO:0000256" key="8">
    <source>
        <dbReference type="ARBA" id="ARBA00022723"/>
    </source>
</evidence>
<organism evidence="15">
    <name type="scientific">Megafenestra aurita</name>
    <dbReference type="NCBI Taxonomy" id="2291010"/>
    <lineage>
        <taxon>Eukaryota</taxon>
        <taxon>Metazoa</taxon>
        <taxon>Ecdysozoa</taxon>
        <taxon>Arthropoda</taxon>
        <taxon>Crustacea</taxon>
        <taxon>Branchiopoda</taxon>
        <taxon>Diplostraca</taxon>
        <taxon>Cladocera</taxon>
        <taxon>Anomopoda</taxon>
        <taxon>Daphniidae</taxon>
        <taxon>Megafenestra</taxon>
    </lineage>
</organism>
<keyword evidence="7" id="KW-0808">Transferase</keyword>
<evidence type="ECO:0000256" key="10">
    <source>
        <dbReference type="ARBA" id="ARBA00022833"/>
    </source>
</evidence>
<comment type="catalytic activity">
    <reaction evidence="1">
        <text>S-ubiquitinyl-[E2 ubiquitin-conjugating enzyme]-L-cysteine + [acceptor protein]-L-lysine = [E2 ubiquitin-conjugating enzyme]-L-cysteine + N(6)-ubiquitinyl-[acceptor protein]-L-lysine.</text>
        <dbReference type="EC" id="2.3.2.27"/>
    </reaction>
</comment>
<keyword evidence="6" id="KW-0597">Phosphoprotein</keyword>
<dbReference type="GO" id="GO:0072344">
    <property type="term" value="P:rescue of stalled ribosome"/>
    <property type="evidence" value="ECO:0007669"/>
    <property type="project" value="InterPro"/>
</dbReference>
<evidence type="ECO:0000256" key="7">
    <source>
        <dbReference type="ARBA" id="ARBA00022679"/>
    </source>
</evidence>
<dbReference type="InterPro" id="IPR056437">
    <property type="entry name" value="Znf-C2H2_ZNF598/HEL2"/>
</dbReference>
<dbReference type="GO" id="GO:0008270">
    <property type="term" value="F:zinc ion binding"/>
    <property type="evidence" value="ECO:0007669"/>
    <property type="project" value="UniProtKB-KW"/>
</dbReference>
<dbReference type="InterPro" id="IPR057634">
    <property type="entry name" value="PAH_ZNF598/HEL2"/>
</dbReference>
<feature type="domain" description="RING-type" evidence="14">
    <location>
        <begin position="19"/>
        <end position="59"/>
    </location>
</feature>
<dbReference type="InterPro" id="IPR013087">
    <property type="entry name" value="Znf_C2H2_type"/>
</dbReference>
<proteinExistence type="evidence at transcript level"/>
<evidence type="ECO:0000256" key="5">
    <source>
        <dbReference type="ARBA" id="ARBA00022490"/>
    </source>
</evidence>
<sequence length="831" mass="93671">MNSTLGKSVKATENYDTACPVCFKDVEIFSIGVCDHPICHECSTRMRVLCKEDTCPICRQELDKVAFVKEAKPYQLLTINLYPMDKQTKIYFENLSIQDRFEKLLIHVCQICQSKHTFPSLQALKDHLRKEHERYFCDLCVENLKIFSQERRAYSRQELAHHRRKGDPDNTSHRGHPLCSFCDRRYVDDDELYRHLRRDHYFCHFCDADGLNHYYCTYEDLREHFRDAHFLCEEGECKEEKFTRVFRTEIDIRAHKAQTHSQSMGKAAIKQARTLELEFTLAPRPNDTKGRNGRRVGARPPDKQQDSNASNATEPLPVRLPGVSFSAAADIGNPEEFPSLTIASGSVTKSRSNGTDSLAQKLAKNNRFTVKSKLGPEDHDDFPCLVGGATSVQTPDFLVLEEKKPNEKVIGHKQSVRLRVGAQDSVNDVVISDGAHVPRVTRVSASQNIRIQPNRDLRLENFPSLSRSSTQQNSDLSSSKPGWVKKNAVKSSKISSVKNSVDTKHINPPVDEYPTLVSSPSYEPRSVAATWVSKDKTSVSGGKSTIVVPKVESEQAKLLNKKKKNSAKATNSKASNEALLHPSEIKKKNSDFIMNELDYLNQPAEISKASLQTQFRKTKLDDISSALSNTEPKSGIGSKITIIKPDAVSVNERSHQARVDKTVPSKNTNNAEQKLPVVLNNNVNQNFLPPSDFNERNQQLISTVMDLLCNQSKKIQQFRTISAQFRSGQLDPREYYMDCLEVMGDDCFSALFPELICLLPDIAKQQQLLKVHRSELRKAGMKASEPYVICATCGQVLAPSDLKHHLSNHSLETHFPSLGSMVDGDVAWNKR</sequence>
<evidence type="ECO:0000256" key="3">
    <source>
        <dbReference type="ARBA" id="ARBA00004906"/>
    </source>
</evidence>
<accession>A0A4Y7NH53</accession>
<evidence type="ECO:0000256" key="1">
    <source>
        <dbReference type="ARBA" id="ARBA00000900"/>
    </source>
</evidence>
<feature type="region of interest" description="Disordered" evidence="13">
    <location>
        <begin position="461"/>
        <end position="491"/>
    </location>
</feature>
<feature type="region of interest" description="Disordered" evidence="13">
    <location>
        <begin position="279"/>
        <end position="318"/>
    </location>
</feature>
<dbReference type="GO" id="GO:0005737">
    <property type="term" value="C:cytoplasm"/>
    <property type="evidence" value="ECO:0007669"/>
    <property type="project" value="UniProtKB-SubCell"/>
</dbReference>
<evidence type="ECO:0000256" key="12">
    <source>
        <dbReference type="PROSITE-ProRule" id="PRU00175"/>
    </source>
</evidence>
<comment type="similarity">
    <text evidence="11">Belongs to the ZNF598/HEL2 family.</text>
</comment>
<evidence type="ECO:0000256" key="11">
    <source>
        <dbReference type="ARBA" id="ARBA00035113"/>
    </source>
</evidence>
<dbReference type="SUPFAM" id="SSF57850">
    <property type="entry name" value="RING/U-box"/>
    <property type="match status" value="1"/>
</dbReference>
<evidence type="ECO:0000256" key="2">
    <source>
        <dbReference type="ARBA" id="ARBA00004496"/>
    </source>
</evidence>
<keyword evidence="5" id="KW-0963">Cytoplasm</keyword>
<keyword evidence="9 12" id="KW-0863">Zinc-finger</keyword>
<dbReference type="PANTHER" id="PTHR22938:SF0">
    <property type="entry name" value="E3 UBIQUITIN-PROTEIN LIGASE ZNF598"/>
    <property type="match status" value="1"/>
</dbReference>
<evidence type="ECO:0000259" key="14">
    <source>
        <dbReference type="PROSITE" id="PS50089"/>
    </source>
</evidence>
<dbReference type="CDD" id="cd16615">
    <property type="entry name" value="RING-HC_ZNF598"/>
    <property type="match status" value="1"/>
</dbReference>
<dbReference type="GO" id="GO:0016567">
    <property type="term" value="P:protein ubiquitination"/>
    <property type="evidence" value="ECO:0007669"/>
    <property type="project" value="TreeGrafter"/>
</dbReference>
<dbReference type="EC" id="2.3.2.27" evidence="4"/>
<dbReference type="PROSITE" id="PS50089">
    <property type="entry name" value="ZF_RING_2"/>
    <property type="match status" value="1"/>
</dbReference>
<dbReference type="AlphaFoldDB" id="A0A4Y7NH53"/>
<evidence type="ECO:0000256" key="4">
    <source>
        <dbReference type="ARBA" id="ARBA00012483"/>
    </source>
</evidence>
<keyword evidence="10" id="KW-0862">Zinc</keyword>
<comment type="subcellular location">
    <subcellularLocation>
        <location evidence="2">Cytoplasm</location>
    </subcellularLocation>
</comment>
<evidence type="ECO:0000256" key="13">
    <source>
        <dbReference type="SAM" id="MobiDB-lite"/>
    </source>
</evidence>
<dbReference type="InterPro" id="IPR041888">
    <property type="entry name" value="RING-HC_ZNF598/HEL2"/>
</dbReference>
<dbReference type="Pfam" id="PF23202">
    <property type="entry name" value="PAH_ZNF598"/>
    <property type="match status" value="1"/>
</dbReference>
<dbReference type="GO" id="GO:0043022">
    <property type="term" value="F:ribosome binding"/>
    <property type="evidence" value="ECO:0007669"/>
    <property type="project" value="TreeGrafter"/>
</dbReference>
<dbReference type="InterPro" id="IPR044288">
    <property type="entry name" value="ZNF598/HEL2"/>
</dbReference>
<dbReference type="InterPro" id="IPR059042">
    <property type="entry name" value="Znf_C2H2_ZNF598"/>
</dbReference>
<dbReference type="PANTHER" id="PTHR22938">
    <property type="entry name" value="ZINC FINGER PROTEIN 598"/>
    <property type="match status" value="1"/>
</dbReference>
<feature type="compositionally biased region" description="Low complexity" evidence="13">
    <location>
        <begin position="466"/>
        <end position="491"/>
    </location>
</feature>